<keyword evidence="2" id="KW-0548">Nucleotidyltransferase</keyword>
<sequence length="308" mass="34256">MGTKVPGRTPINGGGSIVTGNDVRDGDTQLILRGNFGMTRKVMPFGLTNAPAVFQRLMEKAHSGLQTDDGRDFIAVYIDDVIVFSVTLEDHLQHLRKTVEYLGHLITAEGQRPNPKQVEAVVRFPKPLSVTGIRQFLGLTSYYHQFIDGFTKIAVPLHVLTRTDVSFNWLENCEEAFQLLKITESPVLSYPDFNKNFVMETDACGQGLGAVLLQKKEGQSVMHPIAFASRSLSAGGKNYSVTDLEALAVVWAVHHFRAYLYGHTVTVVMDHSAVKSVLNNPESNGKHACWWLKVYRAGIKDIQIVYRP</sequence>
<dbReference type="InterPro" id="IPR043128">
    <property type="entry name" value="Rev_trsase/Diguanyl_cyclase"/>
</dbReference>
<organism evidence="9">
    <name type="scientific">Amphimedon queenslandica</name>
    <name type="common">Sponge</name>
    <dbReference type="NCBI Taxonomy" id="400682"/>
    <lineage>
        <taxon>Eukaryota</taxon>
        <taxon>Metazoa</taxon>
        <taxon>Porifera</taxon>
        <taxon>Demospongiae</taxon>
        <taxon>Heteroscleromorpha</taxon>
        <taxon>Haplosclerida</taxon>
        <taxon>Niphatidae</taxon>
        <taxon>Amphimedon</taxon>
    </lineage>
</organism>
<keyword evidence="5" id="KW-0378">Hydrolase</keyword>
<keyword evidence="4" id="KW-0255">Endonuclease</keyword>
<evidence type="ECO:0000256" key="5">
    <source>
        <dbReference type="ARBA" id="ARBA00022801"/>
    </source>
</evidence>
<dbReference type="FunFam" id="3.10.20.370:FF:000001">
    <property type="entry name" value="Retrovirus-related Pol polyprotein from transposon 17.6-like protein"/>
    <property type="match status" value="1"/>
</dbReference>
<dbReference type="AlphaFoldDB" id="A0A1X7U5K3"/>
<dbReference type="InterPro" id="IPR041373">
    <property type="entry name" value="RT_RNaseH"/>
</dbReference>
<evidence type="ECO:0000259" key="8">
    <source>
        <dbReference type="Pfam" id="PF17917"/>
    </source>
</evidence>
<dbReference type="PANTHER" id="PTHR37984:SF5">
    <property type="entry name" value="PROTEIN NYNRIN-LIKE"/>
    <property type="match status" value="1"/>
</dbReference>
<keyword evidence="3" id="KW-0540">Nuclease</keyword>
<evidence type="ECO:0000256" key="3">
    <source>
        <dbReference type="ARBA" id="ARBA00022722"/>
    </source>
</evidence>
<protein>
    <recommendedName>
        <fullName evidence="10">Reverse transcriptase domain-containing protein</fullName>
    </recommendedName>
</protein>
<dbReference type="CDD" id="cd09274">
    <property type="entry name" value="RNase_HI_RT_Ty3"/>
    <property type="match status" value="1"/>
</dbReference>
<evidence type="ECO:0000256" key="2">
    <source>
        <dbReference type="ARBA" id="ARBA00022695"/>
    </source>
</evidence>
<dbReference type="Pfam" id="PF17917">
    <property type="entry name" value="RT_RNaseH"/>
    <property type="match status" value="1"/>
</dbReference>
<dbReference type="FunFam" id="3.30.70.270:FF:000020">
    <property type="entry name" value="Transposon Tf2-6 polyprotein-like Protein"/>
    <property type="match status" value="1"/>
</dbReference>
<evidence type="ECO:0000313" key="9">
    <source>
        <dbReference type="EnsemblMetazoa" id="Aqu2.1.23192_001"/>
    </source>
</evidence>
<evidence type="ECO:0000259" key="7">
    <source>
        <dbReference type="Pfam" id="PF00078"/>
    </source>
</evidence>
<dbReference type="SUPFAM" id="SSF56672">
    <property type="entry name" value="DNA/RNA polymerases"/>
    <property type="match status" value="1"/>
</dbReference>
<dbReference type="GO" id="GO:0003824">
    <property type="term" value="F:catalytic activity"/>
    <property type="evidence" value="ECO:0007669"/>
    <property type="project" value="UniProtKB-KW"/>
</dbReference>
<keyword evidence="6" id="KW-0695">RNA-directed DNA polymerase</keyword>
<evidence type="ECO:0008006" key="10">
    <source>
        <dbReference type="Google" id="ProtNLM"/>
    </source>
</evidence>
<dbReference type="PANTHER" id="PTHR37984">
    <property type="entry name" value="PROTEIN CBG26694"/>
    <property type="match status" value="1"/>
</dbReference>
<proteinExistence type="predicted"/>
<feature type="domain" description="Reverse transcriptase RNase H-like" evidence="8">
    <location>
        <begin position="192"/>
        <end position="293"/>
    </location>
</feature>
<dbReference type="Pfam" id="PF00078">
    <property type="entry name" value="RVT_1"/>
    <property type="match status" value="1"/>
</dbReference>
<keyword evidence="1" id="KW-0808">Transferase</keyword>
<dbReference type="eggNOG" id="KOG0017">
    <property type="taxonomic scope" value="Eukaryota"/>
</dbReference>
<reference evidence="9" key="1">
    <citation type="submission" date="2017-05" db="UniProtKB">
        <authorList>
            <consortium name="EnsemblMetazoa"/>
        </authorList>
    </citation>
    <scope>IDENTIFICATION</scope>
</reference>
<evidence type="ECO:0000256" key="6">
    <source>
        <dbReference type="ARBA" id="ARBA00022918"/>
    </source>
</evidence>
<dbReference type="InterPro" id="IPR050951">
    <property type="entry name" value="Retrovirus_Pol_polyprotein"/>
</dbReference>
<dbReference type="InterPro" id="IPR000477">
    <property type="entry name" value="RT_dom"/>
</dbReference>
<name>A0A1X7U5K3_AMPQE</name>
<evidence type="ECO:0000256" key="1">
    <source>
        <dbReference type="ARBA" id="ARBA00022679"/>
    </source>
</evidence>
<evidence type="ECO:0000256" key="4">
    <source>
        <dbReference type="ARBA" id="ARBA00022759"/>
    </source>
</evidence>
<dbReference type="Gene3D" id="3.10.20.370">
    <property type="match status" value="1"/>
</dbReference>
<dbReference type="Gene3D" id="3.30.70.270">
    <property type="match status" value="2"/>
</dbReference>
<accession>A0A1X7U5K3</accession>
<dbReference type="EnsemblMetazoa" id="Aqu2.1.23192_001">
    <property type="protein sequence ID" value="Aqu2.1.23192_001"/>
    <property type="gene ID" value="Aqu2.1.23192"/>
</dbReference>
<dbReference type="InParanoid" id="A0A1X7U5K3"/>
<dbReference type="InterPro" id="IPR043502">
    <property type="entry name" value="DNA/RNA_pol_sf"/>
</dbReference>
<feature type="domain" description="Reverse transcriptase" evidence="7">
    <location>
        <begin position="39"/>
        <end position="102"/>
    </location>
</feature>